<dbReference type="AlphaFoldDB" id="E8X164"/>
<dbReference type="Proteomes" id="UP000000343">
    <property type="component" value="Chromosome"/>
</dbReference>
<evidence type="ECO:0000313" key="1">
    <source>
        <dbReference type="EMBL" id="ADW67930.1"/>
    </source>
</evidence>
<dbReference type="eggNOG" id="COG2120">
    <property type="taxonomic scope" value="Bacteria"/>
</dbReference>
<dbReference type="InterPro" id="IPR024078">
    <property type="entry name" value="LmbE-like_dom_sf"/>
</dbReference>
<organism evidence="2">
    <name type="scientific">Granulicella tundricola (strain ATCC BAA-1859 / DSM 23138 / MP5ACTX9)</name>
    <dbReference type="NCBI Taxonomy" id="1198114"/>
    <lineage>
        <taxon>Bacteria</taxon>
        <taxon>Pseudomonadati</taxon>
        <taxon>Acidobacteriota</taxon>
        <taxon>Terriglobia</taxon>
        <taxon>Terriglobales</taxon>
        <taxon>Acidobacteriaceae</taxon>
        <taxon>Granulicella</taxon>
    </lineage>
</organism>
<dbReference type="HOGENOM" id="CLU_1033519_0_0_0"/>
<sequence>MNILVLSPHRDDAAFSLSLSIAHWLSAGHRVTLLNVFTRSLYAPYSDADFVHDNDRLSYISAMRRKEDESFLKRLPGLTMVDLNLKDAPIRLRCDASIVCDMDADPADTAIPKIQKALTTQAAAPRPMQALVLPLGLGHHVDHRVARDAALTFSTTLPTAFYEELPYATREGVRVDLSRFREDVNTRLHEPLHPVLVHGTNTHPTDFKLRIAHLYASQIDDDLAHTIANFSHRYQGAERLWANEQWLAKAVDNKLSTSQRDQEAKPLPS</sequence>
<dbReference type="RefSeq" id="WP_013579255.1">
    <property type="nucleotide sequence ID" value="NC_015064.1"/>
</dbReference>
<protein>
    <submittedName>
        <fullName evidence="1">LmbE family protein</fullName>
    </submittedName>
</protein>
<dbReference type="SUPFAM" id="SSF102588">
    <property type="entry name" value="LmbE-like"/>
    <property type="match status" value="1"/>
</dbReference>
<dbReference type="PaxDb" id="1198114-AciX9_0862"/>
<dbReference type="KEGG" id="acm:AciX9_0862"/>
<dbReference type="OrthoDB" id="116799at2"/>
<dbReference type="InterPro" id="IPR003737">
    <property type="entry name" value="GlcNAc_PI_deacetylase-related"/>
</dbReference>
<name>E8X164_GRATM</name>
<accession>E8X164</accession>
<dbReference type="Pfam" id="PF02585">
    <property type="entry name" value="PIG-L"/>
    <property type="match status" value="1"/>
</dbReference>
<dbReference type="EMBL" id="CP002480">
    <property type="protein sequence ID" value="ADW67930.1"/>
    <property type="molecule type" value="Genomic_DNA"/>
</dbReference>
<evidence type="ECO:0000313" key="2">
    <source>
        <dbReference type="Proteomes" id="UP000000343"/>
    </source>
</evidence>
<proteinExistence type="predicted"/>
<gene>
    <name evidence="1" type="ordered locus">AciX9_0862</name>
</gene>
<dbReference type="Gene3D" id="3.40.50.10320">
    <property type="entry name" value="LmbE-like"/>
    <property type="match status" value="1"/>
</dbReference>
<keyword evidence="2" id="KW-1185">Reference proteome</keyword>
<reference evidence="2" key="1">
    <citation type="submission" date="2011-01" db="EMBL/GenBank/DDBJ databases">
        <title>Complete sequence of chromosome of Acidobacterium sp. MP5ACTX9.</title>
        <authorList>
            <consortium name="US DOE Joint Genome Institute"/>
            <person name="Lucas S."/>
            <person name="Copeland A."/>
            <person name="Lapidus A."/>
            <person name="Cheng J.-F."/>
            <person name="Goodwin L."/>
            <person name="Pitluck S."/>
            <person name="Teshima H."/>
            <person name="Detter J.C."/>
            <person name="Han C."/>
            <person name="Tapia R."/>
            <person name="Land M."/>
            <person name="Hauser L."/>
            <person name="Kyrpides N."/>
            <person name="Ivanova N."/>
            <person name="Ovchinnikova G."/>
            <person name="Pagani I."/>
            <person name="Rawat S.R."/>
            <person name="Mannisto M."/>
            <person name="Haggblom M.M."/>
            <person name="Woyke T."/>
        </authorList>
    </citation>
    <scope>NUCLEOTIDE SEQUENCE [LARGE SCALE GENOMIC DNA]</scope>
    <source>
        <strain evidence="2">MP5ACTX9</strain>
    </source>
</reference>
<dbReference type="STRING" id="1198114.AciX9_0862"/>